<evidence type="ECO:0000259" key="10">
    <source>
        <dbReference type="Pfam" id="PF04262"/>
    </source>
</evidence>
<sequence>MLPTASKIFPWIKENSEIFKIIFRGIERETLRVDYDGNISKTLHPKLFGSPLTHNWITTDFAESLLELITPVNKNIENMINFLQDLHKFVTNNLHHEFLWPMSMPCKIKNELSILIAQYGNSELGKIKNIYRFGLKNRYGARVQIISGIHYNISFSKKFWNEYHVFCKKDSIKMVSSEGYLNLIRNYYRLGWIMTYYFGASPVVHSSFLKKINVKLPFKKNKYGDIYLPYATSLRLSEIGYINKVQKKIKIKFNNLTEYIEALFKATQTPYSKYQKIGIKKNKRYLQLNTNLLQKVNELYTPIRPKRTLKINESLFHALHSKGIEYVEIRSLDINPFSPIGLKKHQIYFLDLFLIWCILVQSPPISNTELKFIHENWNRVALKGRKPNIKLISYLEHKEKKLSDILKNLLQDLQYIAEILYYNKKKDIYKKIFHDLFEMLEQPNMTLSGKVFRHTMDVGFENLGLKLAKSYQLHWKKEKLKVLSEKNLKRESKVSLHKQKIIENKN</sequence>
<evidence type="ECO:0000256" key="7">
    <source>
        <dbReference type="ARBA" id="ARBA00048819"/>
    </source>
</evidence>
<evidence type="ECO:0000256" key="1">
    <source>
        <dbReference type="ARBA" id="ARBA00005006"/>
    </source>
</evidence>
<dbReference type="EC" id="6.3.2.2" evidence="8"/>
<keyword evidence="6 8" id="KW-0067">ATP-binding</keyword>
<comment type="catalytic activity">
    <reaction evidence="7 8 9">
        <text>L-cysteine + L-glutamate + ATP = gamma-L-glutamyl-L-cysteine + ADP + phosphate + H(+)</text>
        <dbReference type="Rhea" id="RHEA:13285"/>
        <dbReference type="ChEBI" id="CHEBI:15378"/>
        <dbReference type="ChEBI" id="CHEBI:29985"/>
        <dbReference type="ChEBI" id="CHEBI:30616"/>
        <dbReference type="ChEBI" id="CHEBI:35235"/>
        <dbReference type="ChEBI" id="CHEBI:43474"/>
        <dbReference type="ChEBI" id="CHEBI:58173"/>
        <dbReference type="ChEBI" id="CHEBI:456216"/>
        <dbReference type="EC" id="6.3.2.2"/>
    </reaction>
</comment>
<feature type="domain" description="Glutamate--cysteine ligase" evidence="10">
    <location>
        <begin position="14"/>
        <end position="380"/>
    </location>
</feature>
<evidence type="ECO:0000256" key="4">
    <source>
        <dbReference type="ARBA" id="ARBA00022684"/>
    </source>
</evidence>
<keyword evidence="4 8" id="KW-0317">Glutathione biosynthesis</keyword>
<dbReference type="GO" id="GO:0005829">
    <property type="term" value="C:cytosol"/>
    <property type="evidence" value="ECO:0007669"/>
    <property type="project" value="TreeGrafter"/>
</dbReference>
<reference evidence="11 12" key="1">
    <citation type="journal article" date="2012" name="MBio">
        <title>Insight into the transmission biology and species-specific functional capabilities of tsetse (Diptera: glossinidae) obligate symbiont wigglesworthia.</title>
        <authorList>
            <person name="Rio R.V."/>
            <person name="Symula R.E."/>
            <person name="Wang J."/>
            <person name="Lohs C."/>
            <person name="Wu Y.N."/>
            <person name="Snyder A.K."/>
            <person name="Bjornson R.D."/>
            <person name="Oshima K."/>
            <person name="Biehl B.S."/>
            <person name="Perna N.T."/>
            <person name="Hattori M."/>
            <person name="Aksoy S."/>
        </authorList>
    </citation>
    <scope>NUCLEOTIDE SEQUENCE [LARGE SCALE GENOMIC DNA]</scope>
    <source>
        <strain evidence="11">WGM</strain>
    </source>
</reference>
<dbReference type="GO" id="GO:0006750">
    <property type="term" value="P:glutathione biosynthetic process"/>
    <property type="evidence" value="ECO:0007669"/>
    <property type="project" value="UniProtKB-UniRule"/>
</dbReference>
<dbReference type="HOGENOM" id="CLU_020728_3_0_6"/>
<dbReference type="PANTHER" id="PTHR38761">
    <property type="entry name" value="GLUTAMATE--CYSTEINE LIGASE"/>
    <property type="match status" value="1"/>
</dbReference>
<evidence type="ECO:0000256" key="3">
    <source>
        <dbReference type="ARBA" id="ARBA00022598"/>
    </source>
</evidence>
<dbReference type="KEGG" id="wgl:WIGMOR_0534"/>
<dbReference type="GO" id="GO:0046872">
    <property type="term" value="F:metal ion binding"/>
    <property type="evidence" value="ECO:0007669"/>
    <property type="project" value="TreeGrafter"/>
</dbReference>
<dbReference type="GO" id="GO:0005524">
    <property type="term" value="F:ATP binding"/>
    <property type="evidence" value="ECO:0007669"/>
    <property type="project" value="UniProtKB-KW"/>
</dbReference>
<evidence type="ECO:0000256" key="6">
    <source>
        <dbReference type="ARBA" id="ARBA00022840"/>
    </source>
</evidence>
<dbReference type="InterPro" id="IPR007370">
    <property type="entry name" value="Glu_cys_ligase"/>
</dbReference>
<dbReference type="Gene3D" id="3.30.590.20">
    <property type="match status" value="1"/>
</dbReference>
<dbReference type="eggNOG" id="COG2918">
    <property type="taxonomic scope" value="Bacteria"/>
</dbReference>
<evidence type="ECO:0000313" key="11">
    <source>
        <dbReference type="EMBL" id="AFA41353.1"/>
    </source>
</evidence>
<gene>
    <name evidence="8 11" type="primary">gshA</name>
    <name evidence="11" type="ORF">WIGMOR_0534</name>
</gene>
<dbReference type="EMBL" id="CP003315">
    <property type="protein sequence ID" value="AFA41353.1"/>
    <property type="molecule type" value="Genomic_DNA"/>
</dbReference>
<name>H6Q570_WIGGL</name>
<evidence type="ECO:0000256" key="5">
    <source>
        <dbReference type="ARBA" id="ARBA00022741"/>
    </source>
</evidence>
<dbReference type="Pfam" id="PF04262">
    <property type="entry name" value="Glu_cys_ligase"/>
    <property type="match status" value="1"/>
</dbReference>
<accession>H6Q570</accession>
<keyword evidence="12" id="KW-1185">Reference proteome</keyword>
<dbReference type="AlphaFoldDB" id="H6Q570"/>
<evidence type="ECO:0000256" key="2">
    <source>
        <dbReference type="ARBA" id="ARBA00008772"/>
    </source>
</evidence>
<evidence type="ECO:0000256" key="9">
    <source>
        <dbReference type="RuleBase" id="RU004391"/>
    </source>
</evidence>
<keyword evidence="3 8" id="KW-0436">Ligase</keyword>
<comment type="pathway">
    <text evidence="1 8 9">Sulfur metabolism; glutathione biosynthesis; glutathione from L-cysteine and L-glutamate: step 1/2.</text>
</comment>
<dbReference type="STRING" id="1142511.WIGMOR_0534"/>
<organism evidence="11 12">
    <name type="scientific">Wigglesworthia glossinidia endosymbiont of Glossina morsitans morsitans</name>
    <name type="common">Yale colony</name>
    <dbReference type="NCBI Taxonomy" id="1142511"/>
    <lineage>
        <taxon>Bacteria</taxon>
        <taxon>Pseudomonadati</taxon>
        <taxon>Pseudomonadota</taxon>
        <taxon>Gammaproteobacteria</taxon>
        <taxon>Enterobacterales</taxon>
        <taxon>Erwiniaceae</taxon>
        <taxon>Wigglesworthia</taxon>
    </lineage>
</organism>
<dbReference type="InterPro" id="IPR006334">
    <property type="entry name" value="Glut_cys_ligase"/>
</dbReference>
<dbReference type="HAMAP" id="MF_00578">
    <property type="entry name" value="Glu_cys_ligase"/>
    <property type="match status" value="1"/>
</dbReference>
<dbReference type="NCBIfam" id="TIGR01434">
    <property type="entry name" value="glu_cys_ligase"/>
    <property type="match status" value="1"/>
</dbReference>
<dbReference type="SUPFAM" id="SSF55931">
    <property type="entry name" value="Glutamine synthetase/guanido kinase"/>
    <property type="match status" value="1"/>
</dbReference>
<proteinExistence type="inferred from homology"/>
<evidence type="ECO:0000313" key="12">
    <source>
        <dbReference type="Proteomes" id="UP000009061"/>
    </source>
</evidence>
<keyword evidence="5 8" id="KW-0547">Nucleotide-binding</keyword>
<dbReference type="Proteomes" id="UP000009061">
    <property type="component" value="Chromosome"/>
</dbReference>
<dbReference type="InterPro" id="IPR014746">
    <property type="entry name" value="Gln_synth/guanido_kin_cat_dom"/>
</dbReference>
<dbReference type="PANTHER" id="PTHR38761:SF1">
    <property type="entry name" value="GLUTAMATE--CYSTEINE LIGASE"/>
    <property type="match status" value="1"/>
</dbReference>
<dbReference type="GO" id="GO:0004357">
    <property type="term" value="F:glutamate-cysteine ligase activity"/>
    <property type="evidence" value="ECO:0007669"/>
    <property type="project" value="UniProtKB-UniRule"/>
</dbReference>
<evidence type="ECO:0000256" key="8">
    <source>
        <dbReference type="HAMAP-Rule" id="MF_00578"/>
    </source>
</evidence>
<dbReference type="OrthoDB" id="9803907at2"/>
<comment type="similarity">
    <text evidence="2 8">Belongs to the glutamate--cysteine ligase type 1 family. Type 1 subfamily.</text>
</comment>
<dbReference type="RefSeq" id="WP_014354292.1">
    <property type="nucleotide sequence ID" value="NC_016893.1"/>
</dbReference>
<dbReference type="UniPathway" id="UPA00142">
    <property type="reaction ID" value="UER00209"/>
</dbReference>
<protein>
    <recommendedName>
        <fullName evidence="8">Glutamate--cysteine ligase</fullName>
        <ecNumber evidence="8">6.3.2.2</ecNumber>
    </recommendedName>
    <alternativeName>
        <fullName evidence="8">Gamma-ECS</fullName>
        <shortName evidence="8">GCS</shortName>
    </alternativeName>
    <alternativeName>
        <fullName evidence="8">Gamma-glutamylcysteine synthetase</fullName>
    </alternativeName>
</protein>